<evidence type="ECO:0000259" key="1">
    <source>
        <dbReference type="Pfam" id="PF14681"/>
    </source>
</evidence>
<dbReference type="PANTHER" id="PTHR11608">
    <property type="entry name" value="BIFUNCTIONAL PROTEIN PYRR"/>
    <property type="match status" value="1"/>
</dbReference>
<organism evidence="2 3">
    <name type="scientific">Candidatus Cryptobacteroides gallistercoris</name>
    <dbReference type="NCBI Taxonomy" id="2840765"/>
    <lineage>
        <taxon>Bacteria</taxon>
        <taxon>Pseudomonadati</taxon>
        <taxon>Bacteroidota</taxon>
        <taxon>Bacteroidia</taxon>
        <taxon>Bacteroidales</taxon>
        <taxon>Candidatus Cryptobacteroides</taxon>
    </lineage>
</organism>
<keyword evidence="2" id="KW-0328">Glycosyltransferase</keyword>
<proteinExistence type="predicted"/>
<reference evidence="2" key="1">
    <citation type="submission" date="2020-10" db="EMBL/GenBank/DDBJ databases">
        <authorList>
            <person name="Gilroy R."/>
        </authorList>
    </citation>
    <scope>NUCLEOTIDE SEQUENCE</scope>
    <source>
        <strain evidence="2">F1-3629</strain>
    </source>
</reference>
<protein>
    <submittedName>
        <fullName evidence="2">Uracil phosphoribosyltransferase</fullName>
        <ecNumber evidence="2">2.4.2.9</ecNumber>
    </submittedName>
</protein>
<reference evidence="2" key="2">
    <citation type="journal article" date="2021" name="PeerJ">
        <title>Extensive microbial diversity within the chicken gut microbiome revealed by metagenomics and culture.</title>
        <authorList>
            <person name="Gilroy R."/>
            <person name="Ravi A."/>
            <person name="Getino M."/>
            <person name="Pursley I."/>
            <person name="Horton D.L."/>
            <person name="Alikhan N.F."/>
            <person name="Baker D."/>
            <person name="Gharbi K."/>
            <person name="Hall N."/>
            <person name="Watson M."/>
            <person name="Adriaenssens E.M."/>
            <person name="Foster-Nyarko E."/>
            <person name="Jarju S."/>
            <person name="Secka A."/>
            <person name="Antonio M."/>
            <person name="Oren A."/>
            <person name="Chaudhuri R.R."/>
            <person name="La Ragione R."/>
            <person name="Hildebrand F."/>
            <person name="Pallen M.J."/>
        </authorList>
    </citation>
    <scope>NUCLEOTIDE SEQUENCE</scope>
    <source>
        <strain evidence="2">F1-3629</strain>
    </source>
</reference>
<name>A0A940IG76_9BACT</name>
<dbReference type="Proteomes" id="UP000771749">
    <property type="component" value="Unassembled WGS sequence"/>
</dbReference>
<evidence type="ECO:0000313" key="3">
    <source>
        <dbReference type="Proteomes" id="UP000771749"/>
    </source>
</evidence>
<dbReference type="SUPFAM" id="SSF53271">
    <property type="entry name" value="PRTase-like"/>
    <property type="match status" value="1"/>
</dbReference>
<dbReference type="InterPro" id="IPR050137">
    <property type="entry name" value="PyrR_bifunctional"/>
</dbReference>
<comment type="caution">
    <text evidence="2">The sequence shown here is derived from an EMBL/GenBank/DDBJ whole genome shotgun (WGS) entry which is preliminary data.</text>
</comment>
<dbReference type="PANTHER" id="PTHR11608:SF0">
    <property type="entry name" value="BIFUNCTIONAL PROTEIN PYRR"/>
    <property type="match status" value="1"/>
</dbReference>
<evidence type="ECO:0000313" key="2">
    <source>
        <dbReference type="EMBL" id="MBO8453713.1"/>
    </source>
</evidence>
<dbReference type="AlphaFoldDB" id="A0A940IG76"/>
<dbReference type="CDD" id="cd06223">
    <property type="entry name" value="PRTases_typeI"/>
    <property type="match status" value="1"/>
</dbReference>
<accession>A0A940IG76</accession>
<dbReference type="EMBL" id="JADIMJ010000047">
    <property type="protein sequence ID" value="MBO8453713.1"/>
    <property type="molecule type" value="Genomic_DNA"/>
</dbReference>
<dbReference type="EC" id="2.4.2.9" evidence="2"/>
<dbReference type="InterPro" id="IPR000836">
    <property type="entry name" value="PRTase_dom"/>
</dbReference>
<sequence>MKVINLGESNSVLNHFMAQLRDKDIQKDMLRFRRNLERVGEIFAYEISRVLDYSVKKVQTPLGIADIATYDNQIVAATILRAGLPLHQGILNVFDNAQSAFVAAYRKYDRGKDFHINIEYASSPDLTGKTLILADTMLATGASLEVTYNRLLEDGEPAHTHLVCPVSSIFAVDYIRKHLPGDKVTLWVAAIDEELTTHSYIVPGLGDAGDLAYGDKI</sequence>
<dbReference type="Pfam" id="PF14681">
    <property type="entry name" value="UPRTase"/>
    <property type="match status" value="1"/>
</dbReference>
<dbReference type="NCBIfam" id="NF001097">
    <property type="entry name" value="PRK00129.1"/>
    <property type="match status" value="1"/>
</dbReference>
<dbReference type="InterPro" id="IPR029057">
    <property type="entry name" value="PRTase-like"/>
</dbReference>
<dbReference type="Gene3D" id="3.40.50.2020">
    <property type="match status" value="1"/>
</dbReference>
<dbReference type="GO" id="GO:0004845">
    <property type="term" value="F:uracil phosphoribosyltransferase activity"/>
    <property type="evidence" value="ECO:0007669"/>
    <property type="project" value="UniProtKB-EC"/>
</dbReference>
<keyword evidence="2" id="KW-0808">Transferase</keyword>
<feature type="domain" description="Phosphoribosyltransferase" evidence="1">
    <location>
        <begin position="10"/>
        <end position="214"/>
    </location>
</feature>
<gene>
    <name evidence="2" type="primary">upp</name>
    <name evidence="2" type="ORF">IAC07_03185</name>
</gene>